<dbReference type="GO" id="GO:0005634">
    <property type="term" value="C:nucleus"/>
    <property type="evidence" value="ECO:0007669"/>
    <property type="project" value="InterPro"/>
</dbReference>
<accession>A0A822YM53</accession>
<dbReference type="EMBL" id="DUZY01000004">
    <property type="protein sequence ID" value="DAD35254.1"/>
    <property type="molecule type" value="Genomic_DNA"/>
</dbReference>
<protein>
    <submittedName>
        <fullName evidence="2">Uncharacterized protein</fullName>
    </submittedName>
</protein>
<dbReference type="Proteomes" id="UP000607653">
    <property type="component" value="Unassembled WGS sequence"/>
</dbReference>
<reference evidence="2 3" key="1">
    <citation type="journal article" date="2020" name="Mol. Biol. Evol.">
        <title>Distinct Expression and Methylation Patterns for Genes with Different Fates following a Single Whole-Genome Duplication in Flowering Plants.</title>
        <authorList>
            <person name="Shi T."/>
            <person name="Rahmani R.S."/>
            <person name="Gugger P.F."/>
            <person name="Wang M."/>
            <person name="Li H."/>
            <person name="Zhang Y."/>
            <person name="Li Z."/>
            <person name="Wang Q."/>
            <person name="Van de Peer Y."/>
            <person name="Marchal K."/>
            <person name="Chen J."/>
        </authorList>
    </citation>
    <scope>NUCLEOTIDE SEQUENCE [LARGE SCALE GENOMIC DNA]</scope>
    <source>
        <tissue evidence="2">Leaf</tissue>
    </source>
</reference>
<dbReference type="AlphaFoldDB" id="A0A822YM53"/>
<feature type="compositionally biased region" description="Polar residues" evidence="1">
    <location>
        <begin position="30"/>
        <end position="48"/>
    </location>
</feature>
<dbReference type="PANTHER" id="PTHR33305:SF53">
    <property type="entry name" value="ETHYLENE INSENSITIVE 3-LIKE 1 PROTEIN"/>
    <property type="match status" value="1"/>
</dbReference>
<keyword evidence="3" id="KW-1185">Reference proteome</keyword>
<evidence type="ECO:0000256" key="1">
    <source>
        <dbReference type="SAM" id="MobiDB-lite"/>
    </source>
</evidence>
<comment type="caution">
    <text evidence="2">The sequence shown here is derived from an EMBL/GenBank/DDBJ whole genome shotgun (WGS) entry which is preliminary data.</text>
</comment>
<proteinExistence type="predicted"/>
<dbReference type="InterPro" id="IPR006957">
    <property type="entry name" value="EIN3"/>
</dbReference>
<organism evidence="2 3">
    <name type="scientific">Nelumbo nucifera</name>
    <name type="common">Sacred lotus</name>
    <dbReference type="NCBI Taxonomy" id="4432"/>
    <lineage>
        <taxon>Eukaryota</taxon>
        <taxon>Viridiplantae</taxon>
        <taxon>Streptophyta</taxon>
        <taxon>Embryophyta</taxon>
        <taxon>Tracheophyta</taxon>
        <taxon>Spermatophyta</taxon>
        <taxon>Magnoliopsida</taxon>
        <taxon>Proteales</taxon>
        <taxon>Nelumbonaceae</taxon>
        <taxon>Nelumbo</taxon>
    </lineage>
</organism>
<feature type="region of interest" description="Disordered" evidence="1">
    <location>
        <begin position="29"/>
        <end position="61"/>
    </location>
</feature>
<evidence type="ECO:0000313" key="2">
    <source>
        <dbReference type="EMBL" id="DAD35254.1"/>
    </source>
</evidence>
<name>A0A822YM53_NELNU</name>
<evidence type="ECO:0000313" key="3">
    <source>
        <dbReference type="Proteomes" id="UP000607653"/>
    </source>
</evidence>
<dbReference type="GO" id="GO:0003700">
    <property type="term" value="F:DNA-binding transcription factor activity"/>
    <property type="evidence" value="ECO:0007669"/>
    <property type="project" value="InterPro"/>
</dbReference>
<dbReference type="PANTHER" id="PTHR33305">
    <property type="entry name" value="ETHYLENE INSENSITIVE 3-LIKE 2 PROTEIN"/>
    <property type="match status" value="1"/>
</dbReference>
<gene>
    <name evidence="2" type="ORF">HUJ06_005894</name>
</gene>
<sequence>MTAKEIATWLAIINKEEALSKKLHPENCPPVSSTVGSGSFAISDNNEYNVEGVENDPNVEV</sequence>